<dbReference type="Proteomes" id="UP000245765">
    <property type="component" value="Unassembled WGS sequence"/>
</dbReference>
<feature type="compositionally biased region" description="Low complexity" evidence="1">
    <location>
        <begin position="43"/>
        <end position="73"/>
    </location>
</feature>
<protein>
    <submittedName>
        <fullName evidence="3">Uncharacterized protein</fullName>
    </submittedName>
</protein>
<dbReference type="RefSeq" id="WP_109869218.1">
    <property type="nucleotide sequence ID" value="NZ_QGNA01000001.1"/>
</dbReference>
<comment type="caution">
    <text evidence="3">The sequence shown here is derived from an EMBL/GenBank/DDBJ whole genome shotgun (WGS) entry which is preliminary data.</text>
</comment>
<dbReference type="PROSITE" id="PS51257">
    <property type="entry name" value="PROKAR_LIPOPROTEIN"/>
    <property type="match status" value="1"/>
</dbReference>
<evidence type="ECO:0000313" key="4">
    <source>
        <dbReference type="Proteomes" id="UP000245765"/>
    </source>
</evidence>
<keyword evidence="4" id="KW-1185">Reference proteome</keyword>
<feature type="region of interest" description="Disordered" evidence="1">
    <location>
        <begin position="24"/>
        <end position="103"/>
    </location>
</feature>
<evidence type="ECO:0000256" key="2">
    <source>
        <dbReference type="SAM" id="SignalP"/>
    </source>
</evidence>
<evidence type="ECO:0000256" key="1">
    <source>
        <dbReference type="SAM" id="MobiDB-lite"/>
    </source>
</evidence>
<reference evidence="4" key="1">
    <citation type="submission" date="2018-05" db="EMBL/GenBank/DDBJ databases">
        <authorList>
            <person name="Du Z."/>
            <person name="Wang X."/>
        </authorList>
    </citation>
    <scope>NUCLEOTIDE SEQUENCE [LARGE SCALE GENOMIC DNA]</scope>
    <source>
        <strain evidence="4">CQN31</strain>
    </source>
</reference>
<sequence>MRTPTARRALLAAIAPIPLIVACGTQDPAPRNTALRPPAPDLSASEPAPMPSEAANDFVAARRAGLAPAASGPEAMPGFGASQRIGTDMTTAPVPTDPIRRPQ</sequence>
<evidence type="ECO:0000313" key="3">
    <source>
        <dbReference type="EMBL" id="PWS38597.1"/>
    </source>
</evidence>
<feature type="signal peptide" evidence="2">
    <location>
        <begin position="1"/>
        <end position="22"/>
    </location>
</feature>
<gene>
    <name evidence="3" type="ORF">DFH01_04800</name>
</gene>
<proteinExistence type="predicted"/>
<accession>A0A317FKG9</accession>
<feature type="chain" id="PRO_5016340342" evidence="2">
    <location>
        <begin position="23"/>
        <end position="103"/>
    </location>
</feature>
<name>A0A317FKG9_9PROT</name>
<keyword evidence="2" id="KW-0732">Signal</keyword>
<dbReference type="EMBL" id="QGNA01000001">
    <property type="protein sequence ID" value="PWS38597.1"/>
    <property type="molecule type" value="Genomic_DNA"/>
</dbReference>
<organism evidence="3 4">
    <name type="scientific">Falsiroseomonas bella</name>
    <dbReference type="NCBI Taxonomy" id="2184016"/>
    <lineage>
        <taxon>Bacteria</taxon>
        <taxon>Pseudomonadati</taxon>
        <taxon>Pseudomonadota</taxon>
        <taxon>Alphaproteobacteria</taxon>
        <taxon>Acetobacterales</taxon>
        <taxon>Roseomonadaceae</taxon>
        <taxon>Falsiroseomonas</taxon>
    </lineage>
</organism>
<dbReference type="AlphaFoldDB" id="A0A317FKG9"/>